<accession>A7ETR7</accession>
<proteinExistence type="predicted"/>
<evidence type="ECO:0000313" key="2">
    <source>
        <dbReference type="Proteomes" id="UP000001312"/>
    </source>
</evidence>
<dbReference type="GeneID" id="5486381"/>
<organism evidence="1 2">
    <name type="scientific">Sclerotinia sclerotiorum (strain ATCC 18683 / 1980 / Ss-1)</name>
    <name type="common">White mold</name>
    <name type="synonym">Whetzelinia sclerotiorum</name>
    <dbReference type="NCBI Taxonomy" id="665079"/>
    <lineage>
        <taxon>Eukaryota</taxon>
        <taxon>Fungi</taxon>
        <taxon>Dikarya</taxon>
        <taxon>Ascomycota</taxon>
        <taxon>Pezizomycotina</taxon>
        <taxon>Leotiomycetes</taxon>
        <taxon>Helotiales</taxon>
        <taxon>Sclerotiniaceae</taxon>
        <taxon>Sclerotinia</taxon>
    </lineage>
</organism>
<dbReference type="KEGG" id="ssl:SS1G_08724"/>
<reference evidence="2" key="1">
    <citation type="journal article" date="2011" name="PLoS Genet.">
        <title>Genomic analysis of the necrotrophic fungal pathogens Sclerotinia sclerotiorum and Botrytis cinerea.</title>
        <authorList>
            <person name="Amselem J."/>
            <person name="Cuomo C.A."/>
            <person name="van Kan J.A."/>
            <person name="Viaud M."/>
            <person name="Benito E.P."/>
            <person name="Couloux A."/>
            <person name="Coutinho P.M."/>
            <person name="de Vries R.P."/>
            <person name="Dyer P.S."/>
            <person name="Fillinger S."/>
            <person name="Fournier E."/>
            <person name="Gout L."/>
            <person name="Hahn M."/>
            <person name="Kohn L."/>
            <person name="Lapalu N."/>
            <person name="Plummer K.M."/>
            <person name="Pradier J.M."/>
            <person name="Quevillon E."/>
            <person name="Sharon A."/>
            <person name="Simon A."/>
            <person name="ten Have A."/>
            <person name="Tudzynski B."/>
            <person name="Tudzynski P."/>
            <person name="Wincker P."/>
            <person name="Andrew M."/>
            <person name="Anthouard V."/>
            <person name="Beever R.E."/>
            <person name="Beffa R."/>
            <person name="Benoit I."/>
            <person name="Bouzid O."/>
            <person name="Brault B."/>
            <person name="Chen Z."/>
            <person name="Choquer M."/>
            <person name="Collemare J."/>
            <person name="Cotton P."/>
            <person name="Danchin E.G."/>
            <person name="Da Silva C."/>
            <person name="Gautier A."/>
            <person name="Giraud C."/>
            <person name="Giraud T."/>
            <person name="Gonzalez C."/>
            <person name="Grossetete S."/>
            <person name="Guldener U."/>
            <person name="Henrissat B."/>
            <person name="Howlett B.J."/>
            <person name="Kodira C."/>
            <person name="Kretschmer M."/>
            <person name="Lappartient A."/>
            <person name="Leroch M."/>
            <person name="Levis C."/>
            <person name="Mauceli E."/>
            <person name="Neuveglise C."/>
            <person name="Oeser B."/>
            <person name="Pearson M."/>
            <person name="Poulain J."/>
            <person name="Poussereau N."/>
            <person name="Quesneville H."/>
            <person name="Rascle C."/>
            <person name="Schumacher J."/>
            <person name="Segurens B."/>
            <person name="Sexton A."/>
            <person name="Silva E."/>
            <person name="Sirven C."/>
            <person name="Soanes D.M."/>
            <person name="Talbot N.J."/>
            <person name="Templeton M."/>
            <person name="Yandava C."/>
            <person name="Yarden O."/>
            <person name="Zeng Q."/>
            <person name="Rollins J.A."/>
            <person name="Lebrun M.H."/>
            <person name="Dickman M."/>
        </authorList>
    </citation>
    <scope>NUCLEOTIDE SEQUENCE [LARGE SCALE GENOMIC DNA]</scope>
    <source>
        <strain evidence="2">ATCC 18683 / 1980 / Ss-1</strain>
    </source>
</reference>
<name>A7ETR7_SCLS1</name>
<sequence>MDFKDILRLSKNTQTNPYNEFPVKPALLMKSPYAACRDPGFKTFVTVRCQKIFGPEQAFGYGCYGYFKNITFELCLI</sequence>
<keyword evidence="2" id="KW-1185">Reference proteome</keyword>
<gene>
    <name evidence="1" type="ORF">SS1G_08724</name>
</gene>
<dbReference type="Proteomes" id="UP000001312">
    <property type="component" value="Unassembled WGS sequence"/>
</dbReference>
<evidence type="ECO:0000313" key="1">
    <source>
        <dbReference type="EMBL" id="EDN92859.1"/>
    </source>
</evidence>
<protein>
    <submittedName>
        <fullName evidence="1">Uncharacterized protein</fullName>
    </submittedName>
</protein>
<dbReference type="AlphaFoldDB" id="A7ETR7"/>
<dbReference type="InParanoid" id="A7ETR7"/>
<dbReference type="RefSeq" id="XP_001589960.1">
    <property type="nucleotide sequence ID" value="XM_001589910.1"/>
</dbReference>
<dbReference type="EMBL" id="CH476632">
    <property type="protein sequence ID" value="EDN92859.1"/>
    <property type="molecule type" value="Genomic_DNA"/>
</dbReference>